<dbReference type="InterPro" id="IPR039448">
    <property type="entry name" value="Beta_helix"/>
</dbReference>
<feature type="region of interest" description="Disordered" evidence="4">
    <location>
        <begin position="37"/>
        <end position="58"/>
    </location>
</feature>
<dbReference type="Gene3D" id="2.60.40.1170">
    <property type="entry name" value="Mu homology domain, subdomain B"/>
    <property type="match status" value="1"/>
</dbReference>
<dbReference type="Proteomes" id="UP000284250">
    <property type="component" value="Unassembled WGS sequence"/>
</dbReference>
<dbReference type="InterPro" id="IPR013783">
    <property type="entry name" value="Ig-like_fold"/>
</dbReference>
<dbReference type="OrthoDB" id="642696at2"/>
<dbReference type="InterPro" id="IPR026444">
    <property type="entry name" value="Secre_tail"/>
</dbReference>
<keyword evidence="11" id="KW-1185">Reference proteome</keyword>
<proteinExistence type="predicted"/>
<feature type="region of interest" description="Disordered" evidence="4">
    <location>
        <begin position="616"/>
        <end position="640"/>
    </location>
</feature>
<feature type="domain" description="DUF11" evidence="6">
    <location>
        <begin position="529"/>
        <end position="636"/>
    </location>
</feature>
<dbReference type="EMBL" id="QYCN01000005">
    <property type="protein sequence ID" value="RIY12368.1"/>
    <property type="molecule type" value="Genomic_DNA"/>
</dbReference>
<dbReference type="InterPro" id="IPR033764">
    <property type="entry name" value="Sdr_B"/>
</dbReference>
<dbReference type="InterPro" id="IPR001434">
    <property type="entry name" value="OmcB-like_DUF11"/>
</dbReference>
<dbReference type="Pfam" id="PF17210">
    <property type="entry name" value="SdrD_B"/>
    <property type="match status" value="1"/>
</dbReference>
<dbReference type="Pfam" id="PF18962">
    <property type="entry name" value="Por_Secre_tail"/>
    <property type="match status" value="1"/>
</dbReference>
<sequence>MKTPLRLLGESARWLALSLPLISGSVQAQQVAVSRTGPTSSLVKPAAEQQARSNDAGSSSLLMVPMADALRPASFQGSTPAKSGLVARPAAAPVVTNITGTRLIKNNNTLQRFNEGLSGTDADGDLNRFVFVTIPTDGTLYVADANLQFFTPVTAGQPVFADQARFLAFQTAGAVGPRSFTFRAVDAQGSQSNTGTYSFQVVNNFSPVAYDFTNATLISNNLRQPLRDLAAWGFTDADGTISTFRFTQLPTASTGTLFVNNAPAVANQDYAVANSALLSFQPAAGYSGTSAIASFTAKDNLGATSNVAQLGIPVNKATCGQASVFDFTLRPDGENWKTERTVTVPNSSVTINNANYSSSAAAAETSFITDRRAGSPGYALDWFTDYTSTANVTSTANFYFNRPLKNFSFTMGDLDKGTVADGSAFVDDVTFNGYRADGSIVQLDAGDISLAPNGNNFFNGNNRITGQTNPATGSGSTVGPDGNVTITYTDAIVRLELVYKNIQTEIADPGTQAVYISAFTWCEEANVATTVTGPTSANPNTNVTYTVTTTNNNGLDVATNVRPTIQLATGLTNVTVSNGGTYSSGTGLVTFATTPQLTSGQSVTNTVTFRMPNATVNGTARNSADTSDPAPGNNNGTDPSAQITTVVNAAPTAVNVTTAAVPNTNTANNIEPLFATDPQGNETVASYTLVTLPTRGRLLLNGVAITATNTVITAAQLSQLTYNPTLNSAVPAAGGNQTFTFRATDNLGLVSANTATYTIPVAATNAPTSDLSVTQQPTLGPYRVGQTVTYTVVASASATSAGVTVDYALPSGLTFVSANPPVGTTYNSGTGLWTIGAMAAGSSQTLTVTARVARTGDLTTTANIRSTITPDSNTGNNTAVQTINAANNDVYTEDFEGRIIDYCATPGGFDIADSRALSGRALFSATLNNGATASYTTPLLGVTGGTISFDIQQPVVNTASNAGAFDRVRYRVRLLDDANATVFNTGQVNIIGTTAQTISVPYTVVGNAKMQITVYNQLAGTTITTFSLDNIQVTGAISTVTAAKDGSNCSANVAPTVADVTNPRLSDKAGATTISGLSGTDSDGTIFSYLITSIPDAATQGVLTLNNVAVTAGQEITAAQGAQLQFNPVVGSSGNTTFTYQAYDNSGAISFNSATFTIPVVVTTDIAGVVFDDVNYGGGAGRPFAAANSAATASGFASNAIGRSGVRVELYDGNGAFVATTTTTTGGAYNFAQQFPGAYTVRVVNSTVTSVRALNGAATGLIPVQTYITEDVNRVGGENPRLVDAAANTGTQALSALTTGTATPQSITALQVLNRPVGTSAYEFGFNFDAVTNTNPTGQGSLRQFIINANGLANTNLQQEGLTAGRETSIFMIADGRTSNVPAGMRSGVSGGASNGQATITLTAASGALPTVTDAGTTIDGNQQTLRTGDTNPAVAESTTGPEVTVNFNGQGANGGGLFVTGGNFTLNGMGLTGATAGTDQGLRLSGAGATGAVIQNSTIYSNGANIGLNNLSGVTISNNVIRNSTRATADGIEFTGASSVTVSNNQIVNNAAMGIDFISGANNNNTITSNLIKGNGTLNGVEKAGLAIRSVSTGNVISLNTFTNNAGDGIVATAGSNNTFSQNSFSNNGDLAIDLANGGTADGNGVTKNASGKTAASGANGLLNFPVVTQSRISGGILRLTGYAPAGARVEFYIAAVDPTKFGEGQSYLTFRTEGSSDDTDARTASYNVLINGIDQGTESNANRFLFTIPLSSLTAAQQTALNGGSAFVTAISTVTGTGTSEFSGVAPVTNGPLPVTLTSFAAKAAGADAKLNWATAQELNNDHFVVERSFDGSSFVAVAEVKGQGTTSSATNYAFTDVQAAAKAQGRVAYYRLSQVDTDGTSTFSSVQTVTFSTSARTSVAVYPNPASNLTDTRLDLSGTPEGTYQVSIVDLTGRVLRSFPQAGGRNEALDVTSLPAGTYLVQVKGNGESFVQRLIKE</sequence>
<dbReference type="Pfam" id="PF13229">
    <property type="entry name" value="Beta_helix"/>
    <property type="match status" value="1"/>
</dbReference>
<dbReference type="InterPro" id="IPR011050">
    <property type="entry name" value="Pectin_lyase_fold/virulence"/>
</dbReference>
<evidence type="ECO:0000256" key="1">
    <source>
        <dbReference type="ARBA" id="ARBA00004613"/>
    </source>
</evidence>
<feature type="chain" id="PRO_5018978488" evidence="5">
    <location>
        <begin position="29"/>
        <end position="1980"/>
    </location>
</feature>
<evidence type="ECO:0000313" key="11">
    <source>
        <dbReference type="Proteomes" id="UP000284250"/>
    </source>
</evidence>
<feature type="domain" description="SD-repeat containing protein B" evidence="8">
    <location>
        <begin position="1202"/>
        <end position="1248"/>
    </location>
</feature>
<evidence type="ECO:0000256" key="3">
    <source>
        <dbReference type="ARBA" id="ARBA00022729"/>
    </source>
</evidence>
<evidence type="ECO:0000259" key="6">
    <source>
        <dbReference type="Pfam" id="PF01345"/>
    </source>
</evidence>
<accession>A0A418R4H9</accession>
<keyword evidence="3 5" id="KW-0732">Signal</keyword>
<reference evidence="10 11" key="1">
    <citation type="submission" date="2018-09" db="EMBL/GenBank/DDBJ databases">
        <authorList>
            <person name="Zeman M."/>
            <person name="Pardy F."/>
        </authorList>
    </citation>
    <scope>NUCLEOTIDE SEQUENCE [LARGE SCALE GENOMIC DNA]</scope>
    <source>
        <strain evidence="10 11">CCM 8852</strain>
    </source>
</reference>
<evidence type="ECO:0000259" key="9">
    <source>
        <dbReference type="Pfam" id="PF18962"/>
    </source>
</evidence>
<dbReference type="GO" id="GO:0005576">
    <property type="term" value="C:extracellular region"/>
    <property type="evidence" value="ECO:0007669"/>
    <property type="project" value="UniProtKB-SubCell"/>
</dbReference>
<dbReference type="SMART" id="SM00710">
    <property type="entry name" value="PbH1"/>
    <property type="match status" value="8"/>
</dbReference>
<dbReference type="SUPFAM" id="SSF51126">
    <property type="entry name" value="Pectin lyase-like"/>
    <property type="match status" value="1"/>
</dbReference>
<evidence type="ECO:0000256" key="5">
    <source>
        <dbReference type="SAM" id="SignalP"/>
    </source>
</evidence>
<reference evidence="10 11" key="2">
    <citation type="submission" date="2019-01" db="EMBL/GenBank/DDBJ databases">
        <title>Hymenobacter humicola sp. nov., isolated from soils in Antarctica.</title>
        <authorList>
            <person name="Sedlacek I."/>
            <person name="Holochova P."/>
            <person name="Kralova S."/>
            <person name="Pantucek R."/>
            <person name="Stankova E."/>
            <person name="Vrbovska V."/>
            <person name="Kristofova L."/>
            <person name="Svec P."/>
            <person name="Busse H.-J."/>
        </authorList>
    </citation>
    <scope>NUCLEOTIDE SEQUENCE [LARGE SCALE GENOMIC DNA]</scope>
    <source>
        <strain evidence="10 11">CCM 8852</strain>
    </source>
</reference>
<dbReference type="Gene3D" id="2.160.20.10">
    <property type="entry name" value="Single-stranded right-handed beta-helix, Pectin lyase-like"/>
    <property type="match status" value="1"/>
</dbReference>
<dbReference type="Gene3D" id="2.60.40.10">
    <property type="entry name" value="Immunoglobulins"/>
    <property type="match status" value="1"/>
</dbReference>
<dbReference type="SUPFAM" id="SSF49478">
    <property type="entry name" value="Cna protein B-type domain"/>
    <property type="match status" value="1"/>
</dbReference>
<comment type="subcellular location">
    <subcellularLocation>
        <location evidence="1">Secreted</location>
    </subcellularLocation>
</comment>
<evidence type="ECO:0000259" key="8">
    <source>
        <dbReference type="Pfam" id="PF17210"/>
    </source>
</evidence>
<dbReference type="InterPro" id="IPR012334">
    <property type="entry name" value="Pectin_lyas_fold"/>
</dbReference>
<feature type="domain" description="DUF11" evidence="6">
    <location>
        <begin position="770"/>
        <end position="883"/>
    </location>
</feature>
<evidence type="ECO:0000313" key="10">
    <source>
        <dbReference type="EMBL" id="RIY12368.1"/>
    </source>
</evidence>
<organism evidence="10 11">
    <name type="scientific">Hymenobacter rubripertinctus</name>
    <dbReference type="NCBI Taxonomy" id="2029981"/>
    <lineage>
        <taxon>Bacteria</taxon>
        <taxon>Pseudomonadati</taxon>
        <taxon>Bacteroidota</taxon>
        <taxon>Cytophagia</taxon>
        <taxon>Cytophagales</taxon>
        <taxon>Hymenobacteraceae</taxon>
        <taxon>Hymenobacter</taxon>
    </lineage>
</organism>
<keyword evidence="2" id="KW-0964">Secreted</keyword>
<gene>
    <name evidence="10" type="ORF">D0T11_04980</name>
</gene>
<feature type="domain" description="Right handed beta helix" evidence="7">
    <location>
        <begin position="1530"/>
        <end position="1661"/>
    </location>
</feature>
<comment type="caution">
    <text evidence="10">The sequence shown here is derived from an EMBL/GenBank/DDBJ whole genome shotgun (WGS) entry which is preliminary data.</text>
</comment>
<protein>
    <submittedName>
        <fullName evidence="10">T9SS C-terminal target domain-containing protein</fullName>
    </submittedName>
</protein>
<feature type="signal peptide" evidence="5">
    <location>
        <begin position="1"/>
        <end position="28"/>
    </location>
</feature>
<feature type="region of interest" description="Disordered" evidence="4">
    <location>
        <begin position="1418"/>
        <end position="1441"/>
    </location>
</feature>
<evidence type="ECO:0000256" key="4">
    <source>
        <dbReference type="SAM" id="MobiDB-lite"/>
    </source>
</evidence>
<dbReference type="RefSeq" id="WP_119654684.1">
    <property type="nucleotide sequence ID" value="NZ_JBHUOI010000034.1"/>
</dbReference>
<dbReference type="NCBIfam" id="TIGR04183">
    <property type="entry name" value="Por_Secre_tail"/>
    <property type="match status" value="1"/>
</dbReference>
<dbReference type="Pfam" id="PF01345">
    <property type="entry name" value="DUF11"/>
    <property type="match status" value="2"/>
</dbReference>
<name>A0A418R4H9_9BACT</name>
<feature type="domain" description="Secretion system C-terminal sorting" evidence="9">
    <location>
        <begin position="1904"/>
        <end position="1978"/>
    </location>
</feature>
<evidence type="ECO:0000256" key="2">
    <source>
        <dbReference type="ARBA" id="ARBA00022525"/>
    </source>
</evidence>
<dbReference type="InterPro" id="IPR006626">
    <property type="entry name" value="PbH1"/>
</dbReference>
<evidence type="ECO:0000259" key="7">
    <source>
        <dbReference type="Pfam" id="PF13229"/>
    </source>
</evidence>